<reference evidence="2 3" key="1">
    <citation type="submission" date="2015-07" db="EMBL/GenBank/DDBJ databases">
        <authorList>
            <person name="Noorani M."/>
        </authorList>
    </citation>
    <scope>NUCLEOTIDE SEQUENCE [LARGE SCALE GENOMIC DNA]</scope>
    <source>
        <strain evidence="2">LMG728</strain>
    </source>
</reference>
<name>A0A0K3A2R9_9XANT</name>
<dbReference type="RefSeq" id="WP_053841853.1">
    <property type="nucleotide sequence ID" value="NZ_CP076250.1"/>
</dbReference>
<protein>
    <recommendedName>
        <fullName evidence="4">Helix-turn-helix domain-containing protein</fullName>
    </recommendedName>
</protein>
<gene>
    <name evidence="2" type="ORF">XTPLMG728_3220</name>
</gene>
<sequence>MSDAKVKHIHERKRSQITGRGKGPPFLSIEHRIADSEEFGNLGGNALKLLLELARQYRPGKNGDLSIPWSLLQQRGWRSKATVHAAKQELLAGGWIIETRKGGKHACSLYALSYYPINESDKHLEPATVLPPNLWQQKKRAA</sequence>
<dbReference type="AlphaFoldDB" id="A0A0K3A2R9"/>
<evidence type="ECO:0008006" key="4">
    <source>
        <dbReference type="Google" id="ProtNLM"/>
    </source>
</evidence>
<evidence type="ECO:0000313" key="3">
    <source>
        <dbReference type="Proteomes" id="UP000041247"/>
    </source>
</evidence>
<organism evidence="2 3">
    <name type="scientific">Xanthomonas graminis pv. poae</name>
    <dbReference type="NCBI Taxonomy" id="227946"/>
    <lineage>
        <taxon>Bacteria</taxon>
        <taxon>Pseudomonadati</taxon>
        <taxon>Pseudomonadota</taxon>
        <taxon>Gammaproteobacteria</taxon>
        <taxon>Lysobacterales</taxon>
        <taxon>Lysobacteraceae</taxon>
        <taxon>Xanthomonas</taxon>
        <taxon>Xanthomonas translucens group</taxon>
        <taxon>Xanthomonas graminis</taxon>
    </lineage>
</organism>
<dbReference type="EMBL" id="CXOK01000117">
    <property type="protein sequence ID" value="CTP92381.1"/>
    <property type="molecule type" value="Genomic_DNA"/>
</dbReference>
<dbReference type="Proteomes" id="UP000041247">
    <property type="component" value="Unassembled WGS sequence"/>
</dbReference>
<accession>A0A0K3A2R9</accession>
<feature type="region of interest" description="Disordered" evidence="1">
    <location>
        <begin position="1"/>
        <end position="23"/>
    </location>
</feature>
<proteinExistence type="predicted"/>
<evidence type="ECO:0000313" key="2">
    <source>
        <dbReference type="EMBL" id="CTP92381.1"/>
    </source>
</evidence>
<evidence type="ECO:0000256" key="1">
    <source>
        <dbReference type="SAM" id="MobiDB-lite"/>
    </source>
</evidence>